<dbReference type="AlphaFoldDB" id="A0A2J6TDY4"/>
<dbReference type="Pfam" id="PF00067">
    <property type="entry name" value="p450"/>
    <property type="match status" value="1"/>
</dbReference>
<dbReference type="InterPro" id="IPR036396">
    <property type="entry name" value="Cyt_P450_sf"/>
</dbReference>
<dbReference type="PANTHER" id="PTHR24305:SF166">
    <property type="entry name" value="CYTOCHROME P450 12A4, MITOCHONDRIAL-RELATED"/>
    <property type="match status" value="1"/>
</dbReference>
<protein>
    <submittedName>
        <fullName evidence="8">Putative P450 monooxygenase</fullName>
    </submittedName>
</protein>
<dbReference type="PRINTS" id="PR00385">
    <property type="entry name" value="P450"/>
</dbReference>
<dbReference type="FunCoup" id="A0A2J6TDY4">
    <property type="interactions" value="1490"/>
</dbReference>
<accession>A0A2J6TDY4</accession>
<evidence type="ECO:0000313" key="8">
    <source>
        <dbReference type="EMBL" id="PMD61241.1"/>
    </source>
</evidence>
<feature type="binding site" description="axial binding residue" evidence="5">
    <location>
        <position position="503"/>
    </location>
    <ligand>
        <name>heme</name>
        <dbReference type="ChEBI" id="CHEBI:30413"/>
    </ligand>
    <ligandPart>
        <name>Fe</name>
        <dbReference type="ChEBI" id="CHEBI:18248"/>
    </ligandPart>
</feature>
<dbReference type="GO" id="GO:0020037">
    <property type="term" value="F:heme binding"/>
    <property type="evidence" value="ECO:0007669"/>
    <property type="project" value="InterPro"/>
</dbReference>
<keyword evidence="7" id="KW-0812">Transmembrane</keyword>
<keyword evidence="3 5" id="KW-0479">Metal-binding</keyword>
<keyword evidence="7" id="KW-1133">Transmembrane helix</keyword>
<dbReference type="OrthoDB" id="1470350at2759"/>
<dbReference type="GO" id="GO:0016705">
    <property type="term" value="F:oxidoreductase activity, acting on paired donors, with incorporation or reduction of molecular oxygen"/>
    <property type="evidence" value="ECO:0007669"/>
    <property type="project" value="InterPro"/>
</dbReference>
<dbReference type="GO" id="GO:0004497">
    <property type="term" value="F:monooxygenase activity"/>
    <property type="evidence" value="ECO:0007669"/>
    <property type="project" value="UniProtKB-KW"/>
</dbReference>
<dbReference type="STRING" id="1095630.A0A2J6TDY4"/>
<sequence length="558" mass="62103">MLDSKSPHTGAIAFVTVAELGLCVLIKDQVLQTRLSLLGATILVSNVALWAFWVVIVYPYFGSPLRHLPRPKGEWPFIGQGIAPHRKPLGDLYLKWMTEVPNDGLITYRSIFNGDRLLITSPQAIAEVLVHNSYCYEKPAEERAIIGRFLGDGLTIVEGDVHRAQRKLMTPVYTIKNIKELYPVFWSKAHQLVDKVATQIKKEDFPPEAASKDHGPSTVQEVTYWANKTTLDIIGVAGLGKDFGNLEDMKNDLFEVYQEVFHYTTAKDVFMAVNRTLPTKFVQSLPWGINERIDATTVLLRQVCQTLIDEKLCDFEENEGKEGKSNDIMSLLIRASGWGSRQLVEQLLTFVAAGHETSASSFIWSCYLLSENPHAQLKLYNELTTALATVGTSPSAADLASLLESLPYLNAVCNETLRFFPPVPIIRRTCNTATTILGVHISSGTRIILSPWATNRNPALWGADAGVFRPERWINTDTGKANNHGGMQSNYANLTFSHGPRSCIGQNFAKAEMRSLVAVWCSRFGFERASPETIVPVGIVSVRPRAGLNLRIWERATE</sequence>
<dbReference type="InParanoid" id="A0A2J6TDY4"/>
<comment type="cofactor">
    <cofactor evidence="1 5">
        <name>heme</name>
        <dbReference type="ChEBI" id="CHEBI:30413"/>
    </cofactor>
</comment>
<keyword evidence="9" id="KW-1185">Reference proteome</keyword>
<evidence type="ECO:0000256" key="3">
    <source>
        <dbReference type="ARBA" id="ARBA00022723"/>
    </source>
</evidence>
<name>A0A2J6TDY4_9HELO</name>
<dbReference type="Gene3D" id="1.10.630.10">
    <property type="entry name" value="Cytochrome P450"/>
    <property type="match status" value="1"/>
</dbReference>
<feature type="transmembrane region" description="Helical" evidence="7">
    <location>
        <begin position="37"/>
        <end position="61"/>
    </location>
</feature>
<keyword evidence="6 8" id="KW-0503">Monooxygenase</keyword>
<evidence type="ECO:0000256" key="5">
    <source>
        <dbReference type="PIRSR" id="PIRSR602401-1"/>
    </source>
</evidence>
<dbReference type="GeneID" id="36582588"/>
<keyword evidence="6" id="KW-0560">Oxidoreductase</keyword>
<proteinExistence type="inferred from homology"/>
<dbReference type="InterPro" id="IPR001128">
    <property type="entry name" value="Cyt_P450"/>
</dbReference>
<dbReference type="SUPFAM" id="SSF48264">
    <property type="entry name" value="Cytochrome P450"/>
    <property type="match status" value="1"/>
</dbReference>
<evidence type="ECO:0000256" key="6">
    <source>
        <dbReference type="RuleBase" id="RU000461"/>
    </source>
</evidence>
<dbReference type="InterPro" id="IPR050121">
    <property type="entry name" value="Cytochrome_P450_monoxygenase"/>
</dbReference>
<dbReference type="PRINTS" id="PR00463">
    <property type="entry name" value="EP450I"/>
</dbReference>
<keyword evidence="5 6" id="KW-0349">Heme</keyword>
<evidence type="ECO:0000256" key="7">
    <source>
        <dbReference type="SAM" id="Phobius"/>
    </source>
</evidence>
<evidence type="ECO:0000256" key="4">
    <source>
        <dbReference type="ARBA" id="ARBA00023004"/>
    </source>
</evidence>
<keyword evidence="7" id="KW-0472">Membrane</keyword>
<dbReference type="CDD" id="cd11069">
    <property type="entry name" value="CYP_FUM15-like"/>
    <property type="match status" value="1"/>
</dbReference>
<reference evidence="8 9" key="1">
    <citation type="submission" date="2016-04" db="EMBL/GenBank/DDBJ databases">
        <title>A degradative enzymes factory behind the ericoid mycorrhizal symbiosis.</title>
        <authorList>
            <consortium name="DOE Joint Genome Institute"/>
            <person name="Martino E."/>
            <person name="Morin E."/>
            <person name="Grelet G."/>
            <person name="Kuo A."/>
            <person name="Kohler A."/>
            <person name="Daghino S."/>
            <person name="Barry K."/>
            <person name="Choi C."/>
            <person name="Cichocki N."/>
            <person name="Clum A."/>
            <person name="Copeland A."/>
            <person name="Hainaut M."/>
            <person name="Haridas S."/>
            <person name="Labutti K."/>
            <person name="Lindquist E."/>
            <person name="Lipzen A."/>
            <person name="Khouja H.-R."/>
            <person name="Murat C."/>
            <person name="Ohm R."/>
            <person name="Olson A."/>
            <person name="Spatafora J."/>
            <person name="Veneault-Fourrey C."/>
            <person name="Henrissat B."/>
            <person name="Grigoriev I."/>
            <person name="Martin F."/>
            <person name="Perotto S."/>
        </authorList>
    </citation>
    <scope>NUCLEOTIDE SEQUENCE [LARGE SCALE GENOMIC DNA]</scope>
    <source>
        <strain evidence="8 9">E</strain>
    </source>
</reference>
<dbReference type="EMBL" id="KZ613786">
    <property type="protein sequence ID" value="PMD61241.1"/>
    <property type="molecule type" value="Genomic_DNA"/>
</dbReference>
<dbReference type="Proteomes" id="UP000235371">
    <property type="component" value="Unassembled WGS sequence"/>
</dbReference>
<comment type="similarity">
    <text evidence="2 6">Belongs to the cytochrome P450 family.</text>
</comment>
<dbReference type="RefSeq" id="XP_024738145.1">
    <property type="nucleotide sequence ID" value="XM_024874508.1"/>
</dbReference>
<dbReference type="PROSITE" id="PS00086">
    <property type="entry name" value="CYTOCHROME_P450"/>
    <property type="match status" value="1"/>
</dbReference>
<dbReference type="InterPro" id="IPR002401">
    <property type="entry name" value="Cyt_P450_E_grp-I"/>
</dbReference>
<dbReference type="PANTHER" id="PTHR24305">
    <property type="entry name" value="CYTOCHROME P450"/>
    <property type="match status" value="1"/>
</dbReference>
<gene>
    <name evidence="8" type="ORF">K444DRAFT_525992</name>
</gene>
<evidence type="ECO:0000256" key="1">
    <source>
        <dbReference type="ARBA" id="ARBA00001971"/>
    </source>
</evidence>
<feature type="transmembrane region" description="Helical" evidence="7">
    <location>
        <begin position="6"/>
        <end position="25"/>
    </location>
</feature>
<dbReference type="GO" id="GO:0005506">
    <property type="term" value="F:iron ion binding"/>
    <property type="evidence" value="ECO:0007669"/>
    <property type="project" value="InterPro"/>
</dbReference>
<evidence type="ECO:0000313" key="9">
    <source>
        <dbReference type="Proteomes" id="UP000235371"/>
    </source>
</evidence>
<organism evidence="8 9">
    <name type="scientific">Hyaloscypha bicolor E</name>
    <dbReference type="NCBI Taxonomy" id="1095630"/>
    <lineage>
        <taxon>Eukaryota</taxon>
        <taxon>Fungi</taxon>
        <taxon>Dikarya</taxon>
        <taxon>Ascomycota</taxon>
        <taxon>Pezizomycotina</taxon>
        <taxon>Leotiomycetes</taxon>
        <taxon>Helotiales</taxon>
        <taxon>Hyaloscyphaceae</taxon>
        <taxon>Hyaloscypha</taxon>
        <taxon>Hyaloscypha bicolor</taxon>
    </lineage>
</organism>
<evidence type="ECO:0000256" key="2">
    <source>
        <dbReference type="ARBA" id="ARBA00010617"/>
    </source>
</evidence>
<dbReference type="InterPro" id="IPR017972">
    <property type="entry name" value="Cyt_P450_CS"/>
</dbReference>
<keyword evidence="4 5" id="KW-0408">Iron</keyword>